<feature type="compositionally biased region" description="Basic and acidic residues" evidence="1">
    <location>
        <begin position="68"/>
        <end position="79"/>
    </location>
</feature>
<dbReference type="EMBL" id="JBANQN010000005">
    <property type="protein sequence ID" value="KAK6789749.1"/>
    <property type="molecule type" value="Genomic_DNA"/>
</dbReference>
<evidence type="ECO:0000256" key="1">
    <source>
        <dbReference type="SAM" id="MobiDB-lite"/>
    </source>
</evidence>
<feature type="compositionally biased region" description="Polar residues" evidence="1">
    <location>
        <begin position="103"/>
        <end position="112"/>
    </location>
</feature>
<sequence length="112" mass="13062">MIKDDKKNIPAIYRDKRRRLFVDESRAEALGFVFSITKKSNFAKTSKDQRKRKNSPSQEKALGSISNTKERTSPKTSKEQRKRKNLPSQEGGIRFCLKHQRKNVPQNLKRTT</sequence>
<name>A0AAN8TLA4_SOLBU</name>
<gene>
    <name evidence="2" type="ORF">RDI58_013549</name>
</gene>
<organism evidence="2 3">
    <name type="scientific">Solanum bulbocastanum</name>
    <name type="common">Wild potato</name>
    <dbReference type="NCBI Taxonomy" id="147425"/>
    <lineage>
        <taxon>Eukaryota</taxon>
        <taxon>Viridiplantae</taxon>
        <taxon>Streptophyta</taxon>
        <taxon>Embryophyta</taxon>
        <taxon>Tracheophyta</taxon>
        <taxon>Spermatophyta</taxon>
        <taxon>Magnoliopsida</taxon>
        <taxon>eudicotyledons</taxon>
        <taxon>Gunneridae</taxon>
        <taxon>Pentapetalae</taxon>
        <taxon>asterids</taxon>
        <taxon>lamiids</taxon>
        <taxon>Solanales</taxon>
        <taxon>Solanaceae</taxon>
        <taxon>Solanoideae</taxon>
        <taxon>Solaneae</taxon>
        <taxon>Solanum</taxon>
    </lineage>
</organism>
<feature type="region of interest" description="Disordered" evidence="1">
    <location>
        <begin position="41"/>
        <end position="112"/>
    </location>
</feature>
<dbReference type="Proteomes" id="UP001371456">
    <property type="component" value="Unassembled WGS sequence"/>
</dbReference>
<keyword evidence="3" id="KW-1185">Reference proteome</keyword>
<comment type="caution">
    <text evidence="2">The sequence shown here is derived from an EMBL/GenBank/DDBJ whole genome shotgun (WGS) entry which is preliminary data.</text>
</comment>
<protein>
    <submittedName>
        <fullName evidence="2">Uncharacterized protein</fullName>
    </submittedName>
</protein>
<reference evidence="2 3" key="1">
    <citation type="submission" date="2024-02" db="EMBL/GenBank/DDBJ databases">
        <title>de novo genome assembly of Solanum bulbocastanum strain 11H21.</title>
        <authorList>
            <person name="Hosaka A.J."/>
        </authorList>
    </citation>
    <scope>NUCLEOTIDE SEQUENCE [LARGE SCALE GENOMIC DNA]</scope>
    <source>
        <tissue evidence="2">Young leaves</tissue>
    </source>
</reference>
<dbReference type="AlphaFoldDB" id="A0AAN8TLA4"/>
<evidence type="ECO:0000313" key="2">
    <source>
        <dbReference type="EMBL" id="KAK6789749.1"/>
    </source>
</evidence>
<evidence type="ECO:0000313" key="3">
    <source>
        <dbReference type="Proteomes" id="UP001371456"/>
    </source>
</evidence>
<proteinExistence type="predicted"/>
<accession>A0AAN8TLA4</accession>